<feature type="compositionally biased region" description="Polar residues" evidence="1">
    <location>
        <begin position="21"/>
        <end position="31"/>
    </location>
</feature>
<feature type="region of interest" description="Disordered" evidence="1">
    <location>
        <begin position="17"/>
        <end position="41"/>
    </location>
</feature>
<proteinExistence type="predicted"/>
<accession>A0A9W9WUN6</accession>
<dbReference type="Proteomes" id="UP001148312">
    <property type="component" value="Unassembled WGS sequence"/>
</dbReference>
<organism evidence="2 3">
    <name type="scientific">Penicillium diatomitis</name>
    <dbReference type="NCBI Taxonomy" id="2819901"/>
    <lineage>
        <taxon>Eukaryota</taxon>
        <taxon>Fungi</taxon>
        <taxon>Dikarya</taxon>
        <taxon>Ascomycota</taxon>
        <taxon>Pezizomycotina</taxon>
        <taxon>Eurotiomycetes</taxon>
        <taxon>Eurotiomycetidae</taxon>
        <taxon>Eurotiales</taxon>
        <taxon>Aspergillaceae</taxon>
        <taxon>Penicillium</taxon>
    </lineage>
</organism>
<name>A0A9W9WUN6_9EURO</name>
<dbReference type="AlphaFoldDB" id="A0A9W9WUN6"/>
<reference evidence="2" key="2">
    <citation type="journal article" date="2023" name="IMA Fungus">
        <title>Comparative genomic study of the Penicillium genus elucidates a diverse pangenome and 15 lateral gene transfer events.</title>
        <authorList>
            <person name="Petersen C."/>
            <person name="Sorensen T."/>
            <person name="Nielsen M.R."/>
            <person name="Sondergaard T.E."/>
            <person name="Sorensen J.L."/>
            <person name="Fitzpatrick D.A."/>
            <person name="Frisvad J.C."/>
            <person name="Nielsen K.L."/>
        </authorList>
    </citation>
    <scope>NUCLEOTIDE SEQUENCE</scope>
    <source>
        <strain evidence="2">IBT 30728</strain>
    </source>
</reference>
<dbReference type="GeneID" id="81627050"/>
<evidence type="ECO:0000256" key="1">
    <source>
        <dbReference type="SAM" id="MobiDB-lite"/>
    </source>
</evidence>
<protein>
    <submittedName>
        <fullName evidence="2">Uncharacterized protein</fullName>
    </submittedName>
</protein>
<comment type="caution">
    <text evidence="2">The sequence shown here is derived from an EMBL/GenBank/DDBJ whole genome shotgun (WGS) entry which is preliminary data.</text>
</comment>
<dbReference type="RefSeq" id="XP_056787600.1">
    <property type="nucleotide sequence ID" value="XM_056936801.1"/>
</dbReference>
<evidence type="ECO:0000313" key="3">
    <source>
        <dbReference type="Proteomes" id="UP001148312"/>
    </source>
</evidence>
<gene>
    <name evidence="2" type="ORF">N7539_007200</name>
</gene>
<sequence>MRDDDSSLKAARARSFMSKIGAQTSATTRSPSLRRRKEPAIHDQSWFTGGIDGFANALSGAIPWEIVGCN</sequence>
<reference evidence="2" key="1">
    <citation type="submission" date="2022-12" db="EMBL/GenBank/DDBJ databases">
        <authorList>
            <person name="Petersen C."/>
        </authorList>
    </citation>
    <scope>NUCLEOTIDE SEQUENCE</scope>
    <source>
        <strain evidence="2">IBT 30728</strain>
    </source>
</reference>
<evidence type="ECO:0000313" key="2">
    <source>
        <dbReference type="EMBL" id="KAJ5477056.1"/>
    </source>
</evidence>
<keyword evidence="3" id="KW-1185">Reference proteome</keyword>
<dbReference type="EMBL" id="JAPWDQ010000010">
    <property type="protein sequence ID" value="KAJ5477056.1"/>
    <property type="molecule type" value="Genomic_DNA"/>
</dbReference>